<comment type="caution">
    <text evidence="1">The sequence shown here is derived from an EMBL/GenBank/DDBJ whole genome shotgun (WGS) entry which is preliminary data.</text>
</comment>
<gene>
    <name evidence="1" type="ORF">PIB30_097095</name>
</gene>
<name>A0ABU6YV05_9FABA</name>
<organism evidence="1 2">
    <name type="scientific">Stylosanthes scabra</name>
    <dbReference type="NCBI Taxonomy" id="79078"/>
    <lineage>
        <taxon>Eukaryota</taxon>
        <taxon>Viridiplantae</taxon>
        <taxon>Streptophyta</taxon>
        <taxon>Embryophyta</taxon>
        <taxon>Tracheophyta</taxon>
        <taxon>Spermatophyta</taxon>
        <taxon>Magnoliopsida</taxon>
        <taxon>eudicotyledons</taxon>
        <taxon>Gunneridae</taxon>
        <taxon>Pentapetalae</taxon>
        <taxon>rosids</taxon>
        <taxon>fabids</taxon>
        <taxon>Fabales</taxon>
        <taxon>Fabaceae</taxon>
        <taxon>Papilionoideae</taxon>
        <taxon>50 kb inversion clade</taxon>
        <taxon>dalbergioids sensu lato</taxon>
        <taxon>Dalbergieae</taxon>
        <taxon>Pterocarpus clade</taxon>
        <taxon>Stylosanthes</taxon>
    </lineage>
</organism>
<evidence type="ECO:0000313" key="1">
    <source>
        <dbReference type="EMBL" id="MED6213819.1"/>
    </source>
</evidence>
<proteinExistence type="predicted"/>
<dbReference type="EMBL" id="JASCZI010244013">
    <property type="protein sequence ID" value="MED6213819.1"/>
    <property type="molecule type" value="Genomic_DNA"/>
</dbReference>
<sequence length="61" mass="7114">MAGRKSLHLLRKVLSERMRETRRIVLRRSAIAECMLYSTYPRLQTTRIGCFSGAHSSRQAY</sequence>
<dbReference type="Proteomes" id="UP001341840">
    <property type="component" value="Unassembled WGS sequence"/>
</dbReference>
<accession>A0ABU6YV05</accession>
<feature type="non-terminal residue" evidence="1">
    <location>
        <position position="61"/>
    </location>
</feature>
<protein>
    <submittedName>
        <fullName evidence="1">Uncharacterized protein</fullName>
    </submittedName>
</protein>
<evidence type="ECO:0000313" key="2">
    <source>
        <dbReference type="Proteomes" id="UP001341840"/>
    </source>
</evidence>
<keyword evidence="2" id="KW-1185">Reference proteome</keyword>
<reference evidence="1 2" key="1">
    <citation type="journal article" date="2023" name="Plants (Basel)">
        <title>Bridging the Gap: Combining Genomics and Transcriptomics Approaches to Understand Stylosanthes scabra, an Orphan Legume from the Brazilian Caatinga.</title>
        <authorList>
            <person name="Ferreira-Neto J.R.C."/>
            <person name="da Silva M.D."/>
            <person name="Binneck E."/>
            <person name="de Melo N.F."/>
            <person name="da Silva R.H."/>
            <person name="de Melo A.L.T.M."/>
            <person name="Pandolfi V."/>
            <person name="Bustamante F.O."/>
            <person name="Brasileiro-Vidal A.C."/>
            <person name="Benko-Iseppon A.M."/>
        </authorList>
    </citation>
    <scope>NUCLEOTIDE SEQUENCE [LARGE SCALE GENOMIC DNA]</scope>
    <source>
        <tissue evidence="1">Leaves</tissue>
    </source>
</reference>